<dbReference type="OrthoDB" id="5731347at2"/>
<keyword evidence="2" id="KW-1185">Reference proteome</keyword>
<proteinExistence type="predicted"/>
<organism evidence="1 2">
    <name type="scientific">Caviibacterium pharyngocola</name>
    <dbReference type="NCBI Taxonomy" id="28159"/>
    <lineage>
        <taxon>Bacteria</taxon>
        <taxon>Pseudomonadati</taxon>
        <taxon>Pseudomonadota</taxon>
        <taxon>Gammaproteobacteria</taxon>
        <taxon>Pasteurellales</taxon>
        <taxon>Pasteurellaceae</taxon>
        <taxon>Caviibacterium</taxon>
    </lineage>
</organism>
<dbReference type="EMBL" id="PHGZ01000018">
    <property type="protein sequence ID" value="PJG82596.1"/>
    <property type="molecule type" value="Genomic_DNA"/>
</dbReference>
<dbReference type="InterPro" id="IPR019276">
    <property type="entry name" value="DUF2303"/>
</dbReference>
<dbReference type="RefSeq" id="WP_100297033.1">
    <property type="nucleotide sequence ID" value="NZ_PHGZ01000018.1"/>
</dbReference>
<reference evidence="1 2" key="1">
    <citation type="submission" date="2017-11" db="EMBL/GenBank/DDBJ databases">
        <title>Reclassification of Bisgaard taxon 5 as Caviibacterium pharyngocola gen. nov., sp. nov.</title>
        <authorList>
            <person name="Christensen H."/>
        </authorList>
    </citation>
    <scope>NUCLEOTIDE SEQUENCE [LARGE SCALE GENOMIC DNA]</scope>
    <source>
        <strain evidence="1 2">7_3</strain>
    </source>
</reference>
<sequence>MSTNQIQDIVKLGLSSVRVDSTEHPIAILPENMTIHNLEEFNDKRAYFRARFETTSFNALVEYAKADTQEDAQAFIDERRMTAEIVFDMGNVQSPKHARHRAKLDMVKTAAFKALCEFEGVKHSQKNFAEWLEDWADYISANDENGNEMPLNKAIQAVRKITLDYARNEEHEVGDFAATKSALERVEAKSKLELPASFTFTCDPYTGLSIRDMHLRLSILTGGNEPLLIVRIVKGEQLKESIANEFADKLRDAISDTDIKVNIGSISI</sequence>
<evidence type="ECO:0008006" key="3">
    <source>
        <dbReference type="Google" id="ProtNLM"/>
    </source>
</evidence>
<dbReference type="Proteomes" id="UP000230282">
    <property type="component" value="Unassembled WGS sequence"/>
</dbReference>
<gene>
    <name evidence="1" type="ORF">CVP04_08230</name>
</gene>
<evidence type="ECO:0000313" key="1">
    <source>
        <dbReference type="EMBL" id="PJG82596.1"/>
    </source>
</evidence>
<dbReference type="AlphaFoldDB" id="A0A2M8RUM4"/>
<evidence type="ECO:0000313" key="2">
    <source>
        <dbReference type="Proteomes" id="UP000230282"/>
    </source>
</evidence>
<name>A0A2M8RUM4_9PAST</name>
<accession>A0A2M8RUM4</accession>
<dbReference type="Pfam" id="PF10065">
    <property type="entry name" value="DUF2303"/>
    <property type="match status" value="1"/>
</dbReference>
<protein>
    <recommendedName>
        <fullName evidence="3">DUF2303 domain-containing protein</fullName>
    </recommendedName>
</protein>
<comment type="caution">
    <text evidence="1">The sequence shown here is derived from an EMBL/GenBank/DDBJ whole genome shotgun (WGS) entry which is preliminary data.</text>
</comment>